<evidence type="ECO:0000313" key="2">
    <source>
        <dbReference type="Proteomes" id="UP000580250"/>
    </source>
</evidence>
<name>A0A6V7WN41_MELEN</name>
<dbReference type="AlphaFoldDB" id="A0A6V7WN41"/>
<proteinExistence type="predicted"/>
<dbReference type="EMBL" id="CAJEWN010000687">
    <property type="protein sequence ID" value="CAD2188345.1"/>
    <property type="molecule type" value="Genomic_DNA"/>
</dbReference>
<evidence type="ECO:0000313" key="1">
    <source>
        <dbReference type="EMBL" id="CAD2188345.1"/>
    </source>
</evidence>
<protein>
    <submittedName>
        <fullName evidence="1">Uncharacterized protein</fullName>
    </submittedName>
</protein>
<sequence>MSSPPPKRTKLFAIEDILDLQRGGGIDYVQKLDEHVKVTKKFNLTKVQSKFLINKLPPDPEALLAGIFQSCIDQAIEEGRQQKIEPDHLGCTVSSQTLETDIWIPVREISNNTLDSILNQFLKVSQSRKQDNNTLLGEPFSVTITVVKKEGLIRNISGSRSKMPSVRHIINANNLIKIRNYDNHCLFYALMASFVYTTRSWPRWKFYDYIHSRGGQKNRFKDDTSDLMNNVGAAKDCEKYDAIEWVPRVAEFWNSRNEGGFKIFIFGENGQYKPIFKHGPEDFKPL</sequence>
<reference evidence="1 2" key="1">
    <citation type="submission" date="2020-08" db="EMBL/GenBank/DDBJ databases">
        <authorList>
            <person name="Koutsovoulos G."/>
            <person name="Danchin GJ E."/>
        </authorList>
    </citation>
    <scope>NUCLEOTIDE SEQUENCE [LARGE SCALE GENOMIC DNA]</scope>
</reference>
<dbReference type="OrthoDB" id="5905391at2759"/>
<gene>
    <name evidence="1" type="ORF">MENT_LOCUS40989</name>
</gene>
<dbReference type="Proteomes" id="UP000580250">
    <property type="component" value="Unassembled WGS sequence"/>
</dbReference>
<accession>A0A6V7WN41</accession>
<comment type="caution">
    <text evidence="1">The sequence shown here is derived from an EMBL/GenBank/DDBJ whole genome shotgun (WGS) entry which is preliminary data.</text>
</comment>
<organism evidence="1 2">
    <name type="scientific">Meloidogyne enterolobii</name>
    <name type="common">Root-knot nematode worm</name>
    <name type="synonym">Meloidogyne mayaguensis</name>
    <dbReference type="NCBI Taxonomy" id="390850"/>
    <lineage>
        <taxon>Eukaryota</taxon>
        <taxon>Metazoa</taxon>
        <taxon>Ecdysozoa</taxon>
        <taxon>Nematoda</taxon>
        <taxon>Chromadorea</taxon>
        <taxon>Rhabditida</taxon>
        <taxon>Tylenchina</taxon>
        <taxon>Tylenchomorpha</taxon>
        <taxon>Tylenchoidea</taxon>
        <taxon>Meloidogynidae</taxon>
        <taxon>Meloidogyninae</taxon>
        <taxon>Meloidogyne</taxon>
    </lineage>
</organism>